<accession>A0A068TH07</accession>
<dbReference type="eggNOG" id="COG0687">
    <property type="taxonomic scope" value="Bacteria"/>
</dbReference>
<evidence type="ECO:0000256" key="4">
    <source>
        <dbReference type="ARBA" id="ARBA00022729"/>
    </source>
</evidence>
<dbReference type="SUPFAM" id="SSF53850">
    <property type="entry name" value="Periplasmic binding protein-like II"/>
    <property type="match status" value="1"/>
</dbReference>
<comment type="similarity">
    <text evidence="2">Belongs to the bacterial solute-binding protein 1 family.</text>
</comment>
<evidence type="ECO:0000313" key="8">
    <source>
        <dbReference type="Proteomes" id="UP000028186"/>
    </source>
</evidence>
<keyword evidence="5" id="KW-0574">Periplasm</keyword>
<evidence type="ECO:0000256" key="1">
    <source>
        <dbReference type="ARBA" id="ARBA00004418"/>
    </source>
</evidence>
<dbReference type="PANTHER" id="PTHR30006:SF3">
    <property type="entry name" value="THIAMINE-BINDING PERIPLASMIC PROTEIN"/>
    <property type="match status" value="1"/>
</dbReference>
<dbReference type="Gene3D" id="3.40.190.10">
    <property type="entry name" value="Periplasmic binding protein-like II"/>
    <property type="match status" value="2"/>
</dbReference>
<reference evidence="8" key="1">
    <citation type="journal article" date="2014" name="BMC Genomics">
        <title>Genome sequencing of two Neorhizobium galegae strains reveals a noeT gene responsible for the unusual acetylation of the nodulation factors.</title>
        <authorList>
            <person name="Osterman J."/>
            <person name="Marsh J."/>
            <person name="Laine P.K."/>
            <person name="Zeng Z."/>
            <person name="Alatalo E."/>
            <person name="Sullivan J.T."/>
            <person name="Young J.P."/>
            <person name="Thomas-Oates J."/>
            <person name="Paulin L."/>
            <person name="Lindstrom K."/>
        </authorList>
    </citation>
    <scope>NUCLEOTIDE SEQUENCE [LARGE SCALE GENOMIC DNA]</scope>
    <source>
        <strain evidence="8">HAMBI 1141</strain>
        <plasmid evidence="8">II</plasmid>
    </source>
</reference>
<dbReference type="Proteomes" id="UP000028186">
    <property type="component" value="Plasmid pHAMBI1141a"/>
</dbReference>
<dbReference type="Pfam" id="PF13416">
    <property type="entry name" value="SBP_bac_8"/>
    <property type="match status" value="1"/>
</dbReference>
<feature type="chain" id="PRO_5001656692" evidence="6">
    <location>
        <begin position="30"/>
        <end position="356"/>
    </location>
</feature>
<dbReference type="RefSeq" id="WP_051900487.1">
    <property type="nucleotide sequence ID" value="NZ_HG938356.1"/>
</dbReference>
<gene>
    <name evidence="7" type="ORF">RG1141_PA08360</name>
</gene>
<organism evidence="7 8">
    <name type="scientific">Neorhizobium galegae bv. officinalis bv. officinalis str. HAMBI 1141</name>
    <dbReference type="NCBI Taxonomy" id="1028801"/>
    <lineage>
        <taxon>Bacteria</taxon>
        <taxon>Pseudomonadati</taxon>
        <taxon>Pseudomonadota</taxon>
        <taxon>Alphaproteobacteria</taxon>
        <taxon>Hyphomicrobiales</taxon>
        <taxon>Rhizobiaceae</taxon>
        <taxon>Rhizobium/Agrobacterium group</taxon>
        <taxon>Neorhizobium</taxon>
    </lineage>
</organism>
<dbReference type="InterPro" id="IPR006059">
    <property type="entry name" value="SBP"/>
</dbReference>
<dbReference type="PANTHER" id="PTHR30006">
    <property type="entry name" value="THIAMINE-BINDING PERIPLASMIC PROTEIN-RELATED"/>
    <property type="match status" value="1"/>
</dbReference>
<keyword evidence="3" id="KW-0813">Transport</keyword>
<evidence type="ECO:0000256" key="6">
    <source>
        <dbReference type="SAM" id="SignalP"/>
    </source>
</evidence>
<name>A0A068TH07_NEOGA</name>
<protein>
    <submittedName>
        <fullName evidence="7">Mannopine transport system substrate-binding protein</fullName>
    </submittedName>
</protein>
<keyword evidence="7" id="KW-0614">Plasmid</keyword>
<dbReference type="GO" id="GO:0015888">
    <property type="term" value="P:thiamine transport"/>
    <property type="evidence" value="ECO:0007669"/>
    <property type="project" value="TreeGrafter"/>
</dbReference>
<evidence type="ECO:0000256" key="3">
    <source>
        <dbReference type="ARBA" id="ARBA00022448"/>
    </source>
</evidence>
<sequence>MRRFLKNCTNAGLITAAVFAVSGSGSVSAQEKLVIATTGGTLEQEMRTHFFDPFTKETGIQVITVSGTGAENVARIKAMAQTGNVEWDLYQAGEIQAASELHKSMNEDMTEFCRAYQGDTDLLPGACASSGVLSAYGTTLLAYNTRSFPAPGLKTWGDFFNVEKFPGPRSMPNFNDPWRVMAAALLADGVQPGTLFPLDVDRALAKLDTIRPQISLWWKTGDQSTQGFRNGEYVAGEIWQTRASALKKEGQPLAWSQDQAFLVGDRWALIKKAPHRANAIKFLEYFLAHPQAQARVCEALTCTPARYSAAKAMNAEAQAAAPTSPDVFEKLIRPDAAWINANNQMLLERWNEWNQR</sequence>
<dbReference type="GO" id="GO:0030288">
    <property type="term" value="C:outer membrane-bounded periplasmic space"/>
    <property type="evidence" value="ECO:0007669"/>
    <property type="project" value="TreeGrafter"/>
</dbReference>
<dbReference type="KEGG" id="ngl:RG1141_PA08360"/>
<evidence type="ECO:0000256" key="5">
    <source>
        <dbReference type="ARBA" id="ARBA00022764"/>
    </source>
</evidence>
<dbReference type="HOGENOM" id="CLU_026974_8_0_5"/>
<comment type="subcellular location">
    <subcellularLocation>
        <location evidence="1">Periplasm</location>
    </subcellularLocation>
</comment>
<evidence type="ECO:0000256" key="2">
    <source>
        <dbReference type="ARBA" id="ARBA00008520"/>
    </source>
</evidence>
<dbReference type="GO" id="GO:0030976">
    <property type="term" value="F:thiamine pyrophosphate binding"/>
    <property type="evidence" value="ECO:0007669"/>
    <property type="project" value="TreeGrafter"/>
</dbReference>
<evidence type="ECO:0000313" key="7">
    <source>
        <dbReference type="EMBL" id="CDN57668.1"/>
    </source>
</evidence>
<dbReference type="CDD" id="cd13589">
    <property type="entry name" value="PBP2_polyamine_RpCGA009"/>
    <property type="match status" value="1"/>
</dbReference>
<geneLocation type="plasmid" evidence="8">
    <name>II</name>
</geneLocation>
<feature type="signal peptide" evidence="6">
    <location>
        <begin position="1"/>
        <end position="29"/>
    </location>
</feature>
<dbReference type="PATRIC" id="fig|1028801.3.peg.5436"/>
<dbReference type="EMBL" id="HG938356">
    <property type="protein sequence ID" value="CDN57668.1"/>
    <property type="molecule type" value="Genomic_DNA"/>
</dbReference>
<dbReference type="GO" id="GO:0030975">
    <property type="term" value="F:thiamine binding"/>
    <property type="evidence" value="ECO:0007669"/>
    <property type="project" value="TreeGrafter"/>
</dbReference>
<keyword evidence="4 6" id="KW-0732">Signal</keyword>
<proteinExistence type="inferred from homology"/>
<dbReference type="AlphaFoldDB" id="A0A068TH07"/>